<evidence type="ECO:0000256" key="2">
    <source>
        <dbReference type="SAM" id="MobiDB-lite"/>
    </source>
</evidence>
<keyword evidence="4" id="KW-1185">Reference proteome</keyword>
<keyword evidence="3" id="KW-0131">Cell cycle</keyword>
<dbReference type="EMBL" id="SOAU01000001">
    <property type="protein sequence ID" value="TDT14860.1"/>
    <property type="molecule type" value="Genomic_DNA"/>
</dbReference>
<keyword evidence="1" id="KW-0175">Coiled coil</keyword>
<comment type="caution">
    <text evidence="3">The sequence shown here is derived from an EMBL/GenBank/DDBJ whole genome shotgun (WGS) entry which is preliminary data.</text>
</comment>
<feature type="compositionally biased region" description="Acidic residues" evidence="2">
    <location>
        <begin position="222"/>
        <end position="236"/>
    </location>
</feature>
<evidence type="ECO:0000256" key="1">
    <source>
        <dbReference type="SAM" id="Coils"/>
    </source>
</evidence>
<dbReference type="CDD" id="cd06503">
    <property type="entry name" value="ATP-synt_Fo_b"/>
    <property type="match status" value="1"/>
</dbReference>
<feature type="coiled-coil region" evidence="1">
    <location>
        <begin position="22"/>
        <end position="56"/>
    </location>
</feature>
<dbReference type="GO" id="GO:0051301">
    <property type="term" value="P:cell division"/>
    <property type="evidence" value="ECO:0007669"/>
    <property type="project" value="UniProtKB-KW"/>
</dbReference>
<dbReference type="Pfam" id="PF05103">
    <property type="entry name" value="DivIVA"/>
    <property type="match status" value="1"/>
</dbReference>
<sequence length="684" mass="73923">MAEASFNTARRGFNSDEVRAFLVSVAAEMGRLQERERQLEAELRQAKEAVTDVELDDDTVTKMLGEETLRVLQTARESASQIRVRAEENAARTLREAAEEANRLRQDIEVEVARKRQDATSDAEAEVALAKQQGREMVNEARAYRERVLADLDRRTTLARQQIEELIHGRDRLLQVFERARLVAVDVTSELKAVDSPDELVNLAPTTGPVPIMVPHQRQPEPEPEPEPAVDIDSTDAIDVPDLTDTIDDDTQSDDLGPTHDDTVADEVPTDDPADAAETVDADDDTTAIDSDDAVDTGDAIDTDEAIDTVEIVESAEDAAETETVDVTDTDESDDSDEHDDSADAVDSPDDQADDETPSKDDTNVVSLFRGRPTPAETAVADDHPSTEVPVITDETPAPAGERTDKPDVGGIFERLRHEVPHASTTVEPDATTDAPADDPHDEVEPDEVTADASDEVEAAAAPTPFTRREEALVPLIVAGARRLKRVLADEQNEALDTLRQREPVIALDAVAPALDDHAAAYTAALAEELLEAAVAGAAEAGANDTKNLRTKLGKAGALDDAHERLRLALVTPLRDRLGRAITDGDGDNDDITKRVRAVYREWKTQHIDDELDDVFRRAFAGGLAVTVEPGTPLMWTIDPSTSACPDCEDNSLSGAVPSGDAFPTGHQAAPAHPGCRCLTLPQS</sequence>
<dbReference type="Gene3D" id="6.10.250.660">
    <property type="match status" value="1"/>
</dbReference>
<organism evidence="3 4">
    <name type="scientific">Ilumatobacter fluminis</name>
    <dbReference type="NCBI Taxonomy" id="467091"/>
    <lineage>
        <taxon>Bacteria</taxon>
        <taxon>Bacillati</taxon>
        <taxon>Actinomycetota</taxon>
        <taxon>Acidimicrobiia</taxon>
        <taxon>Acidimicrobiales</taxon>
        <taxon>Ilumatobacteraceae</taxon>
        <taxon>Ilumatobacter</taxon>
    </lineage>
</organism>
<dbReference type="InterPro" id="IPR007793">
    <property type="entry name" value="DivIVA_fam"/>
</dbReference>
<feature type="region of interest" description="Disordered" evidence="2">
    <location>
        <begin position="420"/>
        <end position="452"/>
    </location>
</feature>
<feature type="compositionally biased region" description="Acidic residues" evidence="2">
    <location>
        <begin position="314"/>
        <end position="356"/>
    </location>
</feature>
<evidence type="ECO:0000313" key="3">
    <source>
        <dbReference type="EMBL" id="TDT14860.1"/>
    </source>
</evidence>
<evidence type="ECO:0000313" key="4">
    <source>
        <dbReference type="Proteomes" id="UP000294558"/>
    </source>
</evidence>
<feature type="coiled-coil region" evidence="1">
    <location>
        <begin position="83"/>
        <end position="118"/>
    </location>
</feature>
<name>A0A4R7HVH7_9ACTN</name>
<proteinExistence type="predicted"/>
<accession>A0A4R7HVH7</accession>
<feature type="compositionally biased region" description="Acidic residues" evidence="2">
    <location>
        <begin position="264"/>
        <end position="308"/>
    </location>
</feature>
<keyword evidence="3" id="KW-0132">Cell division</keyword>
<feature type="compositionally biased region" description="Acidic residues" evidence="2">
    <location>
        <begin position="436"/>
        <end position="452"/>
    </location>
</feature>
<gene>
    <name evidence="3" type="ORF">BDK89_0418</name>
</gene>
<dbReference type="Proteomes" id="UP000294558">
    <property type="component" value="Unassembled WGS sequence"/>
</dbReference>
<dbReference type="AlphaFoldDB" id="A0A4R7HVH7"/>
<reference evidence="3 4" key="1">
    <citation type="submission" date="2019-03" db="EMBL/GenBank/DDBJ databases">
        <title>Sequencing the genomes of 1000 actinobacteria strains.</title>
        <authorList>
            <person name="Klenk H.-P."/>
        </authorList>
    </citation>
    <scope>NUCLEOTIDE SEQUENCE [LARGE SCALE GENOMIC DNA]</scope>
    <source>
        <strain evidence="3 4">DSM 18936</strain>
    </source>
</reference>
<feature type="region of interest" description="Disordered" evidence="2">
    <location>
        <begin position="200"/>
        <end position="408"/>
    </location>
</feature>
<protein>
    <submittedName>
        <fullName evidence="3">Cell division septum initiation protein DivIVA</fullName>
    </submittedName>
</protein>